<evidence type="ECO:0008006" key="5">
    <source>
        <dbReference type="Google" id="ProtNLM"/>
    </source>
</evidence>
<dbReference type="GO" id="GO:0030866">
    <property type="term" value="P:cortical actin cytoskeleton organization"/>
    <property type="evidence" value="ECO:0007669"/>
    <property type="project" value="TreeGrafter"/>
</dbReference>
<keyword evidence="4" id="KW-1185">Reference proteome</keyword>
<dbReference type="FunCoup" id="A5DC91">
    <property type="interactions" value="66"/>
</dbReference>
<organism evidence="3 4">
    <name type="scientific">Meyerozyma guilliermondii (strain ATCC 6260 / CBS 566 / DSM 6381 / JCM 1539 / NBRC 10279 / NRRL Y-324)</name>
    <name type="common">Yeast</name>
    <name type="synonym">Candida guilliermondii</name>
    <dbReference type="NCBI Taxonomy" id="294746"/>
    <lineage>
        <taxon>Eukaryota</taxon>
        <taxon>Fungi</taxon>
        <taxon>Dikarya</taxon>
        <taxon>Ascomycota</taxon>
        <taxon>Saccharomycotina</taxon>
        <taxon>Pichiomycetes</taxon>
        <taxon>Debaryomycetaceae</taxon>
        <taxon>Meyerozyma</taxon>
    </lineage>
</organism>
<dbReference type="STRING" id="294746.A5DC91"/>
<evidence type="ECO:0000256" key="1">
    <source>
        <dbReference type="SAM" id="MobiDB-lite"/>
    </source>
</evidence>
<dbReference type="PANTHER" id="PTHR36414">
    <property type="entry name" value="PROTEIN SUR7"/>
    <property type="match status" value="1"/>
</dbReference>
<evidence type="ECO:0000256" key="2">
    <source>
        <dbReference type="SAM" id="Phobius"/>
    </source>
</evidence>
<evidence type="ECO:0000313" key="3">
    <source>
        <dbReference type="EMBL" id="EDK36798.2"/>
    </source>
</evidence>
<accession>A5DC91</accession>
<proteinExistence type="predicted"/>
<keyword evidence="2" id="KW-1133">Transmembrane helix</keyword>
<dbReference type="GO" id="GO:0005938">
    <property type="term" value="C:cell cortex"/>
    <property type="evidence" value="ECO:0007669"/>
    <property type="project" value="TreeGrafter"/>
</dbReference>
<protein>
    <recommendedName>
        <fullName evidence="5">Protein SUR7</fullName>
    </recommendedName>
</protein>
<keyword evidence="2" id="KW-0472">Membrane</keyword>
<feature type="transmembrane region" description="Helical" evidence="2">
    <location>
        <begin position="7"/>
        <end position="27"/>
    </location>
</feature>
<dbReference type="OrthoDB" id="5419460at2759"/>
<dbReference type="eggNOG" id="ENOG502RKFF">
    <property type="taxonomic scope" value="Eukaryota"/>
</dbReference>
<dbReference type="GO" id="GO:0045121">
    <property type="term" value="C:membrane raft"/>
    <property type="evidence" value="ECO:0007669"/>
    <property type="project" value="TreeGrafter"/>
</dbReference>
<evidence type="ECO:0000313" key="4">
    <source>
        <dbReference type="Proteomes" id="UP000001997"/>
    </source>
</evidence>
<dbReference type="AlphaFoldDB" id="A5DC91"/>
<dbReference type="RefSeq" id="XP_001487519.2">
    <property type="nucleotide sequence ID" value="XM_001487469.1"/>
</dbReference>
<dbReference type="GO" id="GO:0006897">
    <property type="term" value="P:endocytosis"/>
    <property type="evidence" value="ECO:0007669"/>
    <property type="project" value="TreeGrafter"/>
</dbReference>
<feature type="transmembrane region" description="Helical" evidence="2">
    <location>
        <begin position="139"/>
        <end position="163"/>
    </location>
</feature>
<dbReference type="InterPro" id="IPR009571">
    <property type="entry name" value="SUR7/Rim9-like_fungi"/>
</dbReference>
<dbReference type="GO" id="GO:0031505">
    <property type="term" value="P:fungal-type cell wall organization"/>
    <property type="evidence" value="ECO:0007669"/>
    <property type="project" value="TreeGrafter"/>
</dbReference>
<dbReference type="GeneID" id="5128703"/>
<dbReference type="InParanoid" id="A5DC91"/>
<dbReference type="Proteomes" id="UP000001997">
    <property type="component" value="Unassembled WGS sequence"/>
</dbReference>
<gene>
    <name evidence="3" type="ORF">PGUG_00896</name>
</gene>
<feature type="region of interest" description="Disordered" evidence="1">
    <location>
        <begin position="227"/>
        <end position="259"/>
    </location>
</feature>
<feature type="transmembrane region" description="Helical" evidence="2">
    <location>
        <begin position="183"/>
        <end position="204"/>
    </location>
</feature>
<keyword evidence="2" id="KW-0812">Transmembrane</keyword>
<dbReference type="VEuPathDB" id="FungiDB:PGUG_00896"/>
<dbReference type="GO" id="GO:0032185">
    <property type="term" value="P:septin cytoskeleton organization"/>
    <property type="evidence" value="ECO:0007669"/>
    <property type="project" value="TreeGrafter"/>
</dbReference>
<name>A5DC91_PICGU</name>
<dbReference type="GO" id="GO:0005886">
    <property type="term" value="C:plasma membrane"/>
    <property type="evidence" value="ECO:0007669"/>
    <property type="project" value="InterPro"/>
</dbReference>
<reference evidence="3 4" key="1">
    <citation type="journal article" date="2009" name="Nature">
        <title>Evolution of pathogenicity and sexual reproduction in eight Candida genomes.</title>
        <authorList>
            <person name="Butler G."/>
            <person name="Rasmussen M.D."/>
            <person name="Lin M.F."/>
            <person name="Santos M.A."/>
            <person name="Sakthikumar S."/>
            <person name="Munro C.A."/>
            <person name="Rheinbay E."/>
            <person name="Grabherr M."/>
            <person name="Forche A."/>
            <person name="Reedy J.L."/>
            <person name="Agrafioti I."/>
            <person name="Arnaud M.B."/>
            <person name="Bates S."/>
            <person name="Brown A.J."/>
            <person name="Brunke S."/>
            <person name="Costanzo M.C."/>
            <person name="Fitzpatrick D.A."/>
            <person name="de Groot P.W."/>
            <person name="Harris D."/>
            <person name="Hoyer L.L."/>
            <person name="Hube B."/>
            <person name="Klis F.M."/>
            <person name="Kodira C."/>
            <person name="Lennard N."/>
            <person name="Logue M.E."/>
            <person name="Martin R."/>
            <person name="Neiman A.M."/>
            <person name="Nikolaou E."/>
            <person name="Quail M.A."/>
            <person name="Quinn J."/>
            <person name="Santos M.C."/>
            <person name="Schmitzberger F.F."/>
            <person name="Sherlock G."/>
            <person name="Shah P."/>
            <person name="Silverstein K.A."/>
            <person name="Skrzypek M.S."/>
            <person name="Soll D."/>
            <person name="Staggs R."/>
            <person name="Stansfield I."/>
            <person name="Stumpf M.P."/>
            <person name="Sudbery P.E."/>
            <person name="Srikantha T."/>
            <person name="Zeng Q."/>
            <person name="Berman J."/>
            <person name="Berriman M."/>
            <person name="Heitman J."/>
            <person name="Gow N.A."/>
            <person name="Lorenz M.C."/>
            <person name="Birren B.W."/>
            <person name="Kellis M."/>
            <person name="Cuomo C.A."/>
        </authorList>
    </citation>
    <scope>NUCLEOTIDE SEQUENCE [LARGE SCALE GENOMIC DNA]</scope>
    <source>
        <strain evidence="4">ATCC 6260 / CBS 566 / DSM 6381 / JCM 1539 / NBRC 10279 / NRRL Y-324</strain>
    </source>
</reference>
<dbReference type="Pfam" id="PF06687">
    <property type="entry name" value="SUR7"/>
    <property type="match status" value="1"/>
</dbReference>
<feature type="compositionally biased region" description="Polar residues" evidence="1">
    <location>
        <begin position="237"/>
        <end position="259"/>
    </location>
</feature>
<feature type="transmembrane region" description="Helical" evidence="2">
    <location>
        <begin position="107"/>
        <end position="132"/>
    </location>
</feature>
<dbReference type="PANTHER" id="PTHR36414:SF1">
    <property type="entry name" value="PROTEIN SUR7"/>
    <property type="match status" value="1"/>
</dbReference>
<sequence length="280" mass="30987">MRLITGIFNLFFLAGSTLLLVFIVLSGSTNHFPFNRFYWLKADTSSISHAYSTSSWTFWGVCQSDDFSKCKSGPAYPLSPVDNFETSSSVPQDFVDNRDTYYYLTRFAFAFEIISLCFAGVSLIIDILGLCFNVIDRIVIAFISFALFFAAGFAALQTAAVVLARNAFSDENKYAHIGVKMMAITWAAVVCLFIVWVITCFANIATSYRKHMSRVNDYRAQEAGAAKPAGADDESVANDQSSFTRTAPAATETNEVNSNSGGIRFFKIKRNQKVSDEDSV</sequence>
<dbReference type="EMBL" id="CH408155">
    <property type="protein sequence ID" value="EDK36798.2"/>
    <property type="molecule type" value="Genomic_DNA"/>
</dbReference>
<dbReference type="HOGENOM" id="CLU_059603_1_0_1"/>
<dbReference type="OMA" id="PLNKFYW"/>
<dbReference type="KEGG" id="pgu:PGUG_00896"/>